<dbReference type="PANTHER" id="PTHR10815:SF5">
    <property type="entry name" value="METHYLATED-DNA--PROTEIN-CYSTEINE METHYLTRANSFERASE"/>
    <property type="match status" value="1"/>
</dbReference>
<dbReference type="InterPro" id="IPR014048">
    <property type="entry name" value="MethylDNA_cys_MeTrfase_DNA-bd"/>
</dbReference>
<keyword evidence="7" id="KW-0234">DNA repair</keyword>
<evidence type="ECO:0000313" key="11">
    <source>
        <dbReference type="EMBL" id="TDY44546.1"/>
    </source>
</evidence>
<comment type="caution">
    <text evidence="11">The sequence shown here is derived from an EMBL/GenBank/DDBJ whole genome shotgun (WGS) entry which is preliminary data.</text>
</comment>
<dbReference type="InterPro" id="IPR008332">
    <property type="entry name" value="MethylG_MeTrfase_N"/>
</dbReference>
<feature type="domain" description="Methylguanine DNA methyltransferase ribonuclease-like" evidence="10">
    <location>
        <begin position="8"/>
        <end position="77"/>
    </location>
</feature>
<dbReference type="PROSITE" id="PS00374">
    <property type="entry name" value="MGMT"/>
    <property type="match status" value="1"/>
</dbReference>
<dbReference type="EC" id="2.1.1.63" evidence="3"/>
<dbReference type="FunFam" id="1.10.10.10:FF:000214">
    <property type="entry name" value="Methylated-DNA--protein-cysteine methyltransferase"/>
    <property type="match status" value="1"/>
</dbReference>
<dbReference type="Pfam" id="PF02870">
    <property type="entry name" value="Methyltransf_1N"/>
    <property type="match status" value="1"/>
</dbReference>
<dbReference type="SUPFAM" id="SSF46767">
    <property type="entry name" value="Methylated DNA-protein cysteine methyltransferase, C-terminal domain"/>
    <property type="match status" value="1"/>
</dbReference>
<name>A0A4R8LKD3_9BACL</name>
<evidence type="ECO:0000256" key="7">
    <source>
        <dbReference type="ARBA" id="ARBA00023204"/>
    </source>
</evidence>
<comment type="similarity">
    <text evidence="2">Belongs to the MGMT family.</text>
</comment>
<comment type="catalytic activity">
    <reaction evidence="8">
        <text>a 6-O-methyl-2'-deoxyguanosine in DNA + L-cysteinyl-[protein] = S-methyl-L-cysteinyl-[protein] + a 2'-deoxyguanosine in DNA</text>
        <dbReference type="Rhea" id="RHEA:24000"/>
        <dbReference type="Rhea" id="RHEA-COMP:10131"/>
        <dbReference type="Rhea" id="RHEA-COMP:10132"/>
        <dbReference type="Rhea" id="RHEA-COMP:11367"/>
        <dbReference type="Rhea" id="RHEA-COMP:11368"/>
        <dbReference type="ChEBI" id="CHEBI:29950"/>
        <dbReference type="ChEBI" id="CHEBI:82612"/>
        <dbReference type="ChEBI" id="CHEBI:85445"/>
        <dbReference type="ChEBI" id="CHEBI:85448"/>
        <dbReference type="EC" id="2.1.1.63"/>
    </reaction>
</comment>
<dbReference type="InterPro" id="IPR001497">
    <property type="entry name" value="MethylDNA_cys_MeTrfase_AS"/>
</dbReference>
<sequence length="177" mass="19340">MDGQSVRVIATQFGPFAVVTDDETVVEATWLRAEHEVDRLKENRDGSRLSARLADRAIEEVQAYFRGELTAFTVPVRAHGTRFQKAVWQALCAIPYGETATYGEIAERIGRPAAVRAVGQANRANPVAVIVPCHRVVGKGSVLRGYAGAAVDIQEGLLALEQGLLLLLPEMFDLIRE</sequence>
<evidence type="ECO:0000256" key="3">
    <source>
        <dbReference type="ARBA" id="ARBA00011918"/>
    </source>
</evidence>
<dbReference type="EMBL" id="SORF01000009">
    <property type="protein sequence ID" value="TDY44546.1"/>
    <property type="molecule type" value="Genomic_DNA"/>
</dbReference>
<keyword evidence="6" id="KW-0227">DNA damage</keyword>
<dbReference type="Gene3D" id="1.10.10.10">
    <property type="entry name" value="Winged helix-like DNA-binding domain superfamily/Winged helix DNA-binding domain"/>
    <property type="match status" value="1"/>
</dbReference>
<protein>
    <recommendedName>
        <fullName evidence="3">methylated-DNA--[protein]-cysteine S-methyltransferase</fullName>
        <ecNumber evidence="3">2.1.1.63</ecNumber>
    </recommendedName>
</protein>
<evidence type="ECO:0000259" key="9">
    <source>
        <dbReference type="Pfam" id="PF01035"/>
    </source>
</evidence>
<accession>A0A4R8LKD3</accession>
<organism evidence="11 12">
    <name type="scientific">Alicyclobacillus sacchari</name>
    <dbReference type="NCBI Taxonomy" id="392010"/>
    <lineage>
        <taxon>Bacteria</taxon>
        <taxon>Bacillati</taxon>
        <taxon>Bacillota</taxon>
        <taxon>Bacilli</taxon>
        <taxon>Bacillales</taxon>
        <taxon>Alicyclobacillaceae</taxon>
        <taxon>Alicyclobacillus</taxon>
    </lineage>
</organism>
<dbReference type="AlphaFoldDB" id="A0A4R8LKD3"/>
<dbReference type="GO" id="GO:0006281">
    <property type="term" value="P:DNA repair"/>
    <property type="evidence" value="ECO:0007669"/>
    <property type="project" value="UniProtKB-KW"/>
</dbReference>
<evidence type="ECO:0000313" key="12">
    <source>
        <dbReference type="Proteomes" id="UP000294581"/>
    </source>
</evidence>
<proteinExistence type="inferred from homology"/>
<dbReference type="SUPFAM" id="SSF53155">
    <property type="entry name" value="Methylated DNA-protein cysteine methyltransferase domain"/>
    <property type="match status" value="1"/>
</dbReference>
<dbReference type="Proteomes" id="UP000294581">
    <property type="component" value="Unassembled WGS sequence"/>
</dbReference>
<feature type="domain" description="Methylated-DNA-[protein]-cysteine S-methyltransferase DNA binding" evidence="9">
    <location>
        <begin position="83"/>
        <end position="162"/>
    </location>
</feature>
<evidence type="ECO:0000256" key="6">
    <source>
        <dbReference type="ARBA" id="ARBA00022763"/>
    </source>
</evidence>
<reference evidence="11 12" key="1">
    <citation type="submission" date="2019-03" db="EMBL/GenBank/DDBJ databases">
        <title>Genomic Encyclopedia of Type Strains, Phase IV (KMG-IV): sequencing the most valuable type-strain genomes for metagenomic binning, comparative biology and taxonomic classification.</title>
        <authorList>
            <person name="Goeker M."/>
        </authorList>
    </citation>
    <scope>NUCLEOTIDE SEQUENCE [LARGE SCALE GENOMIC DNA]</scope>
    <source>
        <strain evidence="11 12">DSM 17974</strain>
    </source>
</reference>
<dbReference type="GO" id="GO:0003908">
    <property type="term" value="F:methylated-DNA-[protein]-cysteine S-methyltransferase activity"/>
    <property type="evidence" value="ECO:0007669"/>
    <property type="project" value="UniProtKB-EC"/>
</dbReference>
<dbReference type="GO" id="GO:0032259">
    <property type="term" value="P:methylation"/>
    <property type="evidence" value="ECO:0007669"/>
    <property type="project" value="UniProtKB-KW"/>
</dbReference>
<keyword evidence="12" id="KW-1185">Reference proteome</keyword>
<dbReference type="PANTHER" id="PTHR10815">
    <property type="entry name" value="METHYLATED-DNA--PROTEIN-CYSTEINE METHYLTRANSFERASE"/>
    <property type="match status" value="1"/>
</dbReference>
<gene>
    <name evidence="11" type="ORF">C7445_10944</name>
</gene>
<evidence type="ECO:0000256" key="1">
    <source>
        <dbReference type="ARBA" id="ARBA00001286"/>
    </source>
</evidence>
<dbReference type="NCBIfam" id="TIGR00589">
    <property type="entry name" value="ogt"/>
    <property type="match status" value="1"/>
</dbReference>
<comment type="catalytic activity">
    <reaction evidence="1">
        <text>a 4-O-methyl-thymidine in DNA + L-cysteinyl-[protein] = a thymidine in DNA + S-methyl-L-cysteinyl-[protein]</text>
        <dbReference type="Rhea" id="RHEA:53428"/>
        <dbReference type="Rhea" id="RHEA-COMP:10131"/>
        <dbReference type="Rhea" id="RHEA-COMP:10132"/>
        <dbReference type="Rhea" id="RHEA-COMP:13555"/>
        <dbReference type="Rhea" id="RHEA-COMP:13556"/>
        <dbReference type="ChEBI" id="CHEBI:29950"/>
        <dbReference type="ChEBI" id="CHEBI:82612"/>
        <dbReference type="ChEBI" id="CHEBI:137386"/>
        <dbReference type="ChEBI" id="CHEBI:137387"/>
        <dbReference type="EC" id="2.1.1.63"/>
    </reaction>
</comment>
<dbReference type="CDD" id="cd06445">
    <property type="entry name" value="ATase"/>
    <property type="match status" value="1"/>
</dbReference>
<evidence type="ECO:0000256" key="5">
    <source>
        <dbReference type="ARBA" id="ARBA00022679"/>
    </source>
</evidence>
<dbReference type="Gene3D" id="3.30.160.70">
    <property type="entry name" value="Methylated DNA-protein cysteine methyltransferase domain"/>
    <property type="match status" value="1"/>
</dbReference>
<dbReference type="InterPro" id="IPR036631">
    <property type="entry name" value="MGMT_N_sf"/>
</dbReference>
<evidence type="ECO:0000256" key="4">
    <source>
        <dbReference type="ARBA" id="ARBA00022603"/>
    </source>
</evidence>
<dbReference type="InterPro" id="IPR036388">
    <property type="entry name" value="WH-like_DNA-bd_sf"/>
</dbReference>
<evidence type="ECO:0000256" key="2">
    <source>
        <dbReference type="ARBA" id="ARBA00008711"/>
    </source>
</evidence>
<keyword evidence="5 11" id="KW-0808">Transferase</keyword>
<dbReference type="Pfam" id="PF01035">
    <property type="entry name" value="DNA_binding_1"/>
    <property type="match status" value="1"/>
</dbReference>
<keyword evidence="4 11" id="KW-0489">Methyltransferase</keyword>
<evidence type="ECO:0000256" key="8">
    <source>
        <dbReference type="ARBA" id="ARBA00049348"/>
    </source>
</evidence>
<dbReference type="InterPro" id="IPR036217">
    <property type="entry name" value="MethylDNA_cys_MeTrfase_DNAb"/>
</dbReference>
<evidence type="ECO:0000259" key="10">
    <source>
        <dbReference type="Pfam" id="PF02870"/>
    </source>
</evidence>